<dbReference type="InterPro" id="IPR032795">
    <property type="entry name" value="DUF3741-assoc"/>
</dbReference>
<feature type="domain" description="DUF3741" evidence="2">
    <location>
        <begin position="222"/>
        <end position="265"/>
    </location>
</feature>
<protein>
    <recommendedName>
        <fullName evidence="7">DUF4378 domain-containing protein</fullName>
    </recommendedName>
</protein>
<evidence type="ECO:0000313" key="5">
    <source>
        <dbReference type="EMBL" id="EFJ10732.1"/>
    </source>
</evidence>
<feature type="region of interest" description="Disordered" evidence="1">
    <location>
        <begin position="45"/>
        <end position="78"/>
    </location>
</feature>
<proteinExistence type="predicted"/>
<feature type="compositionally biased region" description="Polar residues" evidence="1">
    <location>
        <begin position="481"/>
        <end position="500"/>
    </location>
</feature>
<dbReference type="Pfam" id="PF14309">
    <property type="entry name" value="DUF4378"/>
    <property type="match status" value="1"/>
</dbReference>
<evidence type="ECO:0000256" key="1">
    <source>
        <dbReference type="SAM" id="MobiDB-lite"/>
    </source>
</evidence>
<feature type="compositionally biased region" description="Polar residues" evidence="1">
    <location>
        <begin position="700"/>
        <end position="715"/>
    </location>
</feature>
<dbReference type="InParanoid" id="D8SY52"/>
<evidence type="ECO:0000259" key="3">
    <source>
        <dbReference type="Pfam" id="PF14309"/>
    </source>
</evidence>
<evidence type="ECO:0008006" key="7">
    <source>
        <dbReference type="Google" id="ProtNLM"/>
    </source>
</evidence>
<dbReference type="PANTHER" id="PTHR46836:SF8">
    <property type="entry name" value="AFADIN"/>
    <property type="match status" value="1"/>
</dbReference>
<organism evidence="6">
    <name type="scientific">Selaginella moellendorffii</name>
    <name type="common">Spikemoss</name>
    <dbReference type="NCBI Taxonomy" id="88036"/>
    <lineage>
        <taxon>Eukaryota</taxon>
        <taxon>Viridiplantae</taxon>
        <taxon>Streptophyta</taxon>
        <taxon>Embryophyta</taxon>
        <taxon>Tracheophyta</taxon>
        <taxon>Lycopodiopsida</taxon>
        <taxon>Selaginellales</taxon>
        <taxon>Selaginellaceae</taxon>
        <taxon>Selaginella</taxon>
    </lineage>
</organism>
<dbReference type="InterPro" id="IPR022212">
    <property type="entry name" value="DUF3741"/>
</dbReference>
<feature type="compositionally biased region" description="Basic and acidic residues" evidence="1">
    <location>
        <begin position="45"/>
        <end position="64"/>
    </location>
</feature>
<dbReference type="Pfam" id="PF12552">
    <property type="entry name" value="DUF3741"/>
    <property type="match status" value="1"/>
</dbReference>
<sequence length="1021" mass="113670">MAREGRYADRGGPASGMHLFDFNETLSGKRLPDDRRIALDYQMDKLYKGRDSPKSRAKREEGETTRTNSRTPDKKMNFVHGGSEYVLKAHSGRDMDFRPPNVVARLMGLDTLPNESVPAKQAKKKGGDQVTPKQAVEKQSRRQNEFKQAPPVATVVLPVQESYYVEDKAKFNRPRGSDNKKRGAARELPDVFEIEEMKRQLALKQMLVREKLNEATRLLTGEKLSDKRWLAANQQLNQSKEFLDAIDFFQTNRDAFLKYVEDQDSVLGKHIEKTPGVAHRNVAIDRPVPEGLRNPIVRKVIEGRREDALKNFSRHSNLVGAGEDIIKNLVPDNQAPTRIVVLKPSPNRNASPTSASFSPGPYANSVRDETIPSRRVTEACDDMRRIADTSRNEGAANPREIAKEIARQVRESVVRDLARNALQEQGAGKRLNVTLDNSDGPRLGGGSEFLRGDGVTTPTGRTSRRPKPQVEAVEDTGFKASLSSVQKKPSRPRQQASGSSPPMPRPVSKGIVVLVPDQSVSSRISKVSEAQNREIVSSSGISKQVVRKDRIRKNQQVLPETSHKLGDSFRKARSQPSEARKNNVDLTNREFTNTVQDDAGAKVGDYSLDEAVPGSDLLGYGGSFLLKTSGFESQGENEASLECSDSRDTLESEYTADIGVSEAVSQPETDVSRSPSAFLSSNNSVPTVSASPCEEETDYSKQSVPETSHLSSEVSSWRHKEEGQLLQVSQEEEELVKASPTTTDVVEAVDVDETSISSDNSGQPSPISVLESSFEESPGHVDFDTISSELEELRIHLRRLKWDDNDQEGLEISDVVVDKVVVEEKQHPELETSVSSNDTGHLQWLELEKCKEEDGQKVYVKNILLASGLIKNSGSGSFLVEQHSQAHALDPMLFQQLEGFYRTQAEDVSTAETTKISSMKRRHLFDMVDEILTHKFVCDPWLSTVRTVPGGGLLVAEVWSKLSDYFVYPQGEDLQHTVENLIEKYLMKGDRWMELQNFVEAIGVEVEAELLNELYEECLDL</sequence>
<feature type="domain" description="DUF3741" evidence="4">
    <location>
        <begin position="97"/>
        <end position="117"/>
    </location>
</feature>
<feature type="region of interest" description="Disordered" evidence="1">
    <location>
        <begin position="114"/>
        <end position="149"/>
    </location>
</feature>
<feature type="compositionally biased region" description="Polar residues" evidence="1">
    <location>
        <begin position="346"/>
        <end position="357"/>
    </location>
</feature>
<evidence type="ECO:0000259" key="4">
    <source>
        <dbReference type="Pfam" id="PF14383"/>
    </source>
</evidence>
<dbReference type="eggNOG" id="ENOG502QSHY">
    <property type="taxonomic scope" value="Eukaryota"/>
</dbReference>
<dbReference type="Proteomes" id="UP000001514">
    <property type="component" value="Unassembled WGS sequence"/>
</dbReference>
<dbReference type="PANTHER" id="PTHR46836">
    <property type="entry name" value="AFADIN"/>
    <property type="match status" value="1"/>
</dbReference>
<dbReference type="InterPro" id="IPR025486">
    <property type="entry name" value="DUF4378"/>
</dbReference>
<dbReference type="HOGENOM" id="CLU_290259_0_0_1"/>
<feature type="region of interest" description="Disordered" evidence="1">
    <location>
        <begin position="659"/>
        <end position="717"/>
    </location>
</feature>
<evidence type="ECO:0000259" key="2">
    <source>
        <dbReference type="Pfam" id="PF12552"/>
    </source>
</evidence>
<feature type="region of interest" description="Disordered" evidence="1">
    <location>
        <begin position="343"/>
        <end position="367"/>
    </location>
</feature>
<feature type="region of interest" description="Disordered" evidence="1">
    <location>
        <begin position="558"/>
        <end position="593"/>
    </location>
</feature>
<evidence type="ECO:0000313" key="6">
    <source>
        <dbReference type="Proteomes" id="UP000001514"/>
    </source>
</evidence>
<dbReference type="STRING" id="88036.D8SY52"/>
<keyword evidence="6" id="KW-1185">Reference proteome</keyword>
<dbReference type="KEGG" id="smo:SELMODRAFT_426984"/>
<dbReference type="AlphaFoldDB" id="D8SY52"/>
<dbReference type="Pfam" id="PF14383">
    <property type="entry name" value="VARLMGL"/>
    <property type="match status" value="1"/>
</dbReference>
<dbReference type="EMBL" id="GL377652">
    <property type="protein sequence ID" value="EFJ10732.1"/>
    <property type="molecule type" value="Genomic_DNA"/>
</dbReference>
<feature type="compositionally biased region" description="Polar residues" evidence="1">
    <location>
        <begin position="663"/>
        <end position="690"/>
    </location>
</feature>
<dbReference type="Gramene" id="EFJ10732">
    <property type="protein sequence ID" value="EFJ10732"/>
    <property type="gene ID" value="SELMODRAFT_426984"/>
</dbReference>
<feature type="compositionally biased region" description="Polar residues" evidence="1">
    <location>
        <begin position="584"/>
        <end position="593"/>
    </location>
</feature>
<accession>D8SY52</accession>
<feature type="domain" description="DUF4378" evidence="3">
    <location>
        <begin position="858"/>
        <end position="1017"/>
    </location>
</feature>
<dbReference type="FunCoup" id="D8SY52">
    <property type="interactions" value="1254"/>
</dbReference>
<dbReference type="OMA" id="TNMIQER"/>
<reference evidence="5 6" key="1">
    <citation type="journal article" date="2011" name="Science">
        <title>The Selaginella genome identifies genetic changes associated with the evolution of vascular plants.</title>
        <authorList>
            <person name="Banks J.A."/>
            <person name="Nishiyama T."/>
            <person name="Hasebe M."/>
            <person name="Bowman J.L."/>
            <person name="Gribskov M."/>
            <person name="dePamphilis C."/>
            <person name="Albert V.A."/>
            <person name="Aono N."/>
            <person name="Aoyama T."/>
            <person name="Ambrose B.A."/>
            <person name="Ashton N.W."/>
            <person name="Axtell M.J."/>
            <person name="Barker E."/>
            <person name="Barker M.S."/>
            <person name="Bennetzen J.L."/>
            <person name="Bonawitz N.D."/>
            <person name="Chapple C."/>
            <person name="Cheng C."/>
            <person name="Correa L.G."/>
            <person name="Dacre M."/>
            <person name="DeBarry J."/>
            <person name="Dreyer I."/>
            <person name="Elias M."/>
            <person name="Engstrom E.M."/>
            <person name="Estelle M."/>
            <person name="Feng L."/>
            <person name="Finet C."/>
            <person name="Floyd S.K."/>
            <person name="Frommer W.B."/>
            <person name="Fujita T."/>
            <person name="Gramzow L."/>
            <person name="Gutensohn M."/>
            <person name="Harholt J."/>
            <person name="Hattori M."/>
            <person name="Heyl A."/>
            <person name="Hirai T."/>
            <person name="Hiwatashi Y."/>
            <person name="Ishikawa M."/>
            <person name="Iwata M."/>
            <person name="Karol K.G."/>
            <person name="Koehler B."/>
            <person name="Kolukisaoglu U."/>
            <person name="Kubo M."/>
            <person name="Kurata T."/>
            <person name="Lalonde S."/>
            <person name="Li K."/>
            <person name="Li Y."/>
            <person name="Litt A."/>
            <person name="Lyons E."/>
            <person name="Manning G."/>
            <person name="Maruyama T."/>
            <person name="Michael T.P."/>
            <person name="Mikami K."/>
            <person name="Miyazaki S."/>
            <person name="Morinaga S."/>
            <person name="Murata T."/>
            <person name="Mueller-Roeber B."/>
            <person name="Nelson D.R."/>
            <person name="Obara M."/>
            <person name="Oguri Y."/>
            <person name="Olmstead R.G."/>
            <person name="Onodera N."/>
            <person name="Petersen B.L."/>
            <person name="Pils B."/>
            <person name="Prigge M."/>
            <person name="Rensing S.A."/>
            <person name="Riano-Pachon D.M."/>
            <person name="Roberts A.W."/>
            <person name="Sato Y."/>
            <person name="Scheller H.V."/>
            <person name="Schulz B."/>
            <person name="Schulz C."/>
            <person name="Shakirov E.V."/>
            <person name="Shibagaki N."/>
            <person name="Shinohara N."/>
            <person name="Shippen D.E."/>
            <person name="Soerensen I."/>
            <person name="Sotooka R."/>
            <person name="Sugimoto N."/>
            <person name="Sugita M."/>
            <person name="Sumikawa N."/>
            <person name="Tanurdzic M."/>
            <person name="Theissen G."/>
            <person name="Ulvskov P."/>
            <person name="Wakazuki S."/>
            <person name="Weng J.K."/>
            <person name="Willats W.W."/>
            <person name="Wipf D."/>
            <person name="Wolf P.G."/>
            <person name="Yang L."/>
            <person name="Zimmer A.D."/>
            <person name="Zhu Q."/>
            <person name="Mitros T."/>
            <person name="Hellsten U."/>
            <person name="Loque D."/>
            <person name="Otillar R."/>
            <person name="Salamov A."/>
            <person name="Schmutz J."/>
            <person name="Shapiro H."/>
            <person name="Lindquist E."/>
            <person name="Lucas S."/>
            <person name="Rokhsar D."/>
            <person name="Grigoriev I.V."/>
        </authorList>
    </citation>
    <scope>NUCLEOTIDE SEQUENCE [LARGE SCALE GENOMIC DNA]</scope>
</reference>
<feature type="compositionally biased region" description="Basic and acidic residues" evidence="1">
    <location>
        <begin position="135"/>
        <end position="145"/>
    </location>
</feature>
<gene>
    <name evidence="5" type="ORF">SELMODRAFT_426984</name>
</gene>
<name>D8SY52_SELML</name>
<feature type="region of interest" description="Disordered" evidence="1">
    <location>
        <begin position="430"/>
        <end position="508"/>
    </location>
</feature>
<feature type="compositionally biased region" description="Basic and acidic residues" evidence="1">
    <location>
        <begin position="561"/>
        <end position="570"/>
    </location>
</feature>